<accession>A0A382LSK8</accession>
<feature type="region of interest" description="Disordered" evidence="1">
    <location>
        <begin position="1"/>
        <end position="24"/>
    </location>
</feature>
<proteinExistence type="predicted"/>
<evidence type="ECO:0000256" key="1">
    <source>
        <dbReference type="SAM" id="MobiDB-lite"/>
    </source>
</evidence>
<name>A0A382LSK8_9ZZZZ</name>
<feature type="non-terminal residue" evidence="3">
    <location>
        <position position="190"/>
    </location>
</feature>
<protein>
    <recommendedName>
        <fullName evidence="2">CN hydrolase domain-containing protein</fullName>
    </recommendedName>
</protein>
<dbReference type="PROSITE" id="PS50263">
    <property type="entry name" value="CN_HYDROLASE"/>
    <property type="match status" value="1"/>
</dbReference>
<dbReference type="Gene3D" id="3.60.110.10">
    <property type="entry name" value="Carbon-nitrogen hydrolase"/>
    <property type="match status" value="1"/>
</dbReference>
<feature type="non-terminal residue" evidence="3">
    <location>
        <position position="1"/>
    </location>
</feature>
<evidence type="ECO:0000259" key="2">
    <source>
        <dbReference type="PROSITE" id="PS50263"/>
    </source>
</evidence>
<organism evidence="3">
    <name type="scientific">marine metagenome</name>
    <dbReference type="NCBI Taxonomy" id="408172"/>
    <lineage>
        <taxon>unclassified sequences</taxon>
        <taxon>metagenomes</taxon>
        <taxon>ecological metagenomes</taxon>
    </lineage>
</organism>
<dbReference type="SUPFAM" id="SSF56317">
    <property type="entry name" value="Carbon-nitrogen hydrolase"/>
    <property type="match status" value="1"/>
</dbReference>
<sequence length="190" mass="22079">VLTPEGSLSGYRENQTHTHNNPDYAPALKEVENYLIKNQRNMLLGTGHVESDGLPWNQIRVYNKGQFGGAYAKRLPCMNMQYYGGELFHYCTGDQPYYYYLDDKRKIIASSLICNDIWAFPKASPMGNPYFYRQFKADHVQVVFCAVNCNNDYGFDQIIYEWHENHLRLFSREFDMYTIVSGATTSMDSK</sequence>
<dbReference type="InterPro" id="IPR036526">
    <property type="entry name" value="C-N_Hydrolase_sf"/>
</dbReference>
<dbReference type="AlphaFoldDB" id="A0A382LSK8"/>
<feature type="domain" description="CN hydrolase" evidence="2">
    <location>
        <begin position="1"/>
        <end position="190"/>
    </location>
</feature>
<evidence type="ECO:0000313" key="3">
    <source>
        <dbReference type="EMBL" id="SVC39709.1"/>
    </source>
</evidence>
<dbReference type="EMBL" id="UINC01088997">
    <property type="protein sequence ID" value="SVC39709.1"/>
    <property type="molecule type" value="Genomic_DNA"/>
</dbReference>
<dbReference type="InterPro" id="IPR003010">
    <property type="entry name" value="C-N_Hydrolase"/>
</dbReference>
<reference evidence="3" key="1">
    <citation type="submission" date="2018-05" db="EMBL/GenBank/DDBJ databases">
        <authorList>
            <person name="Lanie J.A."/>
            <person name="Ng W.-L."/>
            <person name="Kazmierczak K.M."/>
            <person name="Andrzejewski T.M."/>
            <person name="Davidsen T.M."/>
            <person name="Wayne K.J."/>
            <person name="Tettelin H."/>
            <person name="Glass J.I."/>
            <person name="Rusch D."/>
            <person name="Podicherti R."/>
            <person name="Tsui H.-C.T."/>
            <person name="Winkler M.E."/>
        </authorList>
    </citation>
    <scope>NUCLEOTIDE SEQUENCE</scope>
</reference>
<gene>
    <name evidence="3" type="ORF">METZ01_LOCUS292563</name>
</gene>